<organism evidence="4 5">
    <name type="scientific">Haematococcus lacustris</name>
    <name type="common">Green alga</name>
    <name type="synonym">Haematococcus pluvialis</name>
    <dbReference type="NCBI Taxonomy" id="44745"/>
    <lineage>
        <taxon>Eukaryota</taxon>
        <taxon>Viridiplantae</taxon>
        <taxon>Chlorophyta</taxon>
        <taxon>core chlorophytes</taxon>
        <taxon>Chlorophyceae</taxon>
        <taxon>CS clade</taxon>
        <taxon>Chlamydomonadales</taxon>
        <taxon>Haematococcaceae</taxon>
        <taxon>Haematococcus</taxon>
    </lineage>
</organism>
<feature type="non-terminal residue" evidence="4">
    <location>
        <position position="1"/>
    </location>
</feature>
<reference evidence="4 5" key="1">
    <citation type="submission" date="2020-02" db="EMBL/GenBank/DDBJ databases">
        <title>Draft genome sequence of Haematococcus lacustris strain NIES-144.</title>
        <authorList>
            <person name="Morimoto D."/>
            <person name="Nakagawa S."/>
            <person name="Yoshida T."/>
            <person name="Sawayama S."/>
        </authorList>
    </citation>
    <scope>NUCLEOTIDE SEQUENCE [LARGE SCALE GENOMIC DNA]</scope>
    <source>
        <strain evidence="4 5">NIES-144</strain>
    </source>
</reference>
<evidence type="ECO:0000256" key="1">
    <source>
        <dbReference type="ARBA" id="ARBA00008998"/>
    </source>
</evidence>
<evidence type="ECO:0000313" key="4">
    <source>
        <dbReference type="EMBL" id="GFH10510.1"/>
    </source>
</evidence>
<keyword evidence="2" id="KW-0175">Coiled coil</keyword>
<dbReference type="PANTHER" id="PTHR13049:SF2">
    <property type="entry name" value="COILED-COIL DOMAIN-CONTAINING PROTEIN 25"/>
    <property type="match status" value="1"/>
</dbReference>
<dbReference type="Proteomes" id="UP000485058">
    <property type="component" value="Unassembled WGS sequence"/>
</dbReference>
<evidence type="ECO:0000313" key="5">
    <source>
        <dbReference type="Proteomes" id="UP000485058"/>
    </source>
</evidence>
<dbReference type="InterPro" id="IPR008532">
    <property type="entry name" value="NFACT_RNA-bd"/>
</dbReference>
<keyword evidence="5" id="KW-1185">Reference proteome</keyword>
<evidence type="ECO:0000256" key="2">
    <source>
        <dbReference type="SAM" id="Coils"/>
    </source>
</evidence>
<evidence type="ECO:0000259" key="3">
    <source>
        <dbReference type="Pfam" id="PF05670"/>
    </source>
</evidence>
<name>A0A699YK91_HAELA</name>
<feature type="coiled-coil region" evidence="2">
    <location>
        <begin position="271"/>
        <end position="299"/>
    </location>
</feature>
<sequence>AKRAAILLDLILAFPNRQYNARQLKHRRKAAAWFRARCSISPRATTCRRNRITCATWGRTSMKMKNSCVICGQLTCGRLSPTHRRSTCGLLSLSLLQPAGQPAHDPMTSAGLKSEAAAAPCAWPAPWPPPQVPCYFDWTYDCHSPPGPNLRFHVDDLSSAHVYLRLPEGVGIEDIPEDTLEDCAQLVKQNSIQGCKLNNVGVVYTMWSNLRKTAAMEVGQVGFRDEKAVRRIMVERKLPDVINRLEKTRKEVVQPDLAGEKEAYEVQARSARKAETQAARAAERAAKEETRRAAELREYKGVMKEANMTSNKELASKYKTVEEYEDDFM</sequence>
<protein>
    <submittedName>
        <fullName evidence="4">NFACT-R_1 domain-containing protein</fullName>
    </submittedName>
</protein>
<dbReference type="AlphaFoldDB" id="A0A699YK91"/>
<feature type="non-terminal residue" evidence="4">
    <location>
        <position position="329"/>
    </location>
</feature>
<gene>
    <name evidence="4" type="ORF">HaLaN_05836</name>
</gene>
<dbReference type="EMBL" id="BLLF01000322">
    <property type="protein sequence ID" value="GFH10510.1"/>
    <property type="molecule type" value="Genomic_DNA"/>
</dbReference>
<dbReference type="Pfam" id="PF05670">
    <property type="entry name" value="NFACT-R_1"/>
    <property type="match status" value="1"/>
</dbReference>
<dbReference type="InterPro" id="IPR039730">
    <property type="entry name" value="Jlp2/Ccd25"/>
</dbReference>
<comment type="caution">
    <text evidence="4">The sequence shown here is derived from an EMBL/GenBank/DDBJ whole genome shotgun (WGS) entry which is preliminary data.</text>
</comment>
<dbReference type="PANTHER" id="PTHR13049">
    <property type="entry name" value="DUF814-RELATED"/>
    <property type="match status" value="1"/>
</dbReference>
<proteinExistence type="inferred from homology"/>
<feature type="domain" description="NFACT RNA-binding" evidence="3">
    <location>
        <begin position="149"/>
        <end position="225"/>
    </location>
</feature>
<accession>A0A699YK91</accession>
<comment type="similarity">
    <text evidence="1">Belongs to the CCDC25 family.</text>
</comment>